<dbReference type="RefSeq" id="XP_008864227.1">
    <property type="nucleotide sequence ID" value="XM_008866005.1"/>
</dbReference>
<protein>
    <submittedName>
        <fullName evidence="2">Uncharacterized protein</fullName>
    </submittedName>
</protein>
<feature type="compositionally biased region" description="Basic and acidic residues" evidence="1">
    <location>
        <begin position="157"/>
        <end position="173"/>
    </location>
</feature>
<dbReference type="EMBL" id="KI913954">
    <property type="protein sequence ID" value="ETW08134.1"/>
    <property type="molecule type" value="Genomic_DNA"/>
</dbReference>
<proteinExistence type="predicted"/>
<feature type="compositionally biased region" description="Basic and acidic residues" evidence="1">
    <location>
        <begin position="40"/>
        <end position="73"/>
    </location>
</feature>
<name>A0A024UP98_9STRA</name>
<reference evidence="2" key="1">
    <citation type="submission" date="2013-12" db="EMBL/GenBank/DDBJ databases">
        <title>The Genome Sequence of Aphanomyces invadans NJM9701.</title>
        <authorList>
            <consortium name="The Broad Institute Genomics Platform"/>
            <person name="Russ C."/>
            <person name="Tyler B."/>
            <person name="van West P."/>
            <person name="Dieguez-Uribeondo J."/>
            <person name="Young S.K."/>
            <person name="Zeng Q."/>
            <person name="Gargeya S."/>
            <person name="Fitzgerald M."/>
            <person name="Abouelleil A."/>
            <person name="Alvarado L."/>
            <person name="Chapman S.B."/>
            <person name="Gainer-Dewar J."/>
            <person name="Goldberg J."/>
            <person name="Griggs A."/>
            <person name="Gujja S."/>
            <person name="Hansen M."/>
            <person name="Howarth C."/>
            <person name="Imamovic A."/>
            <person name="Ireland A."/>
            <person name="Larimer J."/>
            <person name="McCowan C."/>
            <person name="Murphy C."/>
            <person name="Pearson M."/>
            <person name="Poon T.W."/>
            <person name="Priest M."/>
            <person name="Roberts A."/>
            <person name="Saif S."/>
            <person name="Shea T."/>
            <person name="Sykes S."/>
            <person name="Wortman J."/>
            <person name="Nusbaum C."/>
            <person name="Birren B."/>
        </authorList>
    </citation>
    <scope>NUCLEOTIDE SEQUENCE [LARGE SCALE GENOMIC DNA]</scope>
    <source>
        <strain evidence="2">NJM9701</strain>
    </source>
</reference>
<gene>
    <name evidence="2" type="ORF">H310_02474</name>
</gene>
<feature type="compositionally biased region" description="Basic and acidic residues" evidence="1">
    <location>
        <begin position="195"/>
        <end position="235"/>
    </location>
</feature>
<accession>A0A024UP98</accession>
<evidence type="ECO:0000256" key="1">
    <source>
        <dbReference type="SAM" id="MobiDB-lite"/>
    </source>
</evidence>
<evidence type="ECO:0000313" key="2">
    <source>
        <dbReference type="EMBL" id="ETW08134.1"/>
    </source>
</evidence>
<sequence length="235" mass="26739">MAAKSKAMHEHGLRLRHQRLGFTVGSGWGRWDLGVELSEGGRRRQHDSHGPRNPRTQREDFEIVGRRDEDRTRQGRANVMDSKEDPRRRRRPNVELTLGFGICVHHEEPGRDGQKDRNKETCHPRGSARDAKVDGAAGFGHGLDEEHRVDGVHCMQRESGSDEHRAGAFDDPNHNSQSGNGGQAQVVGEFTDVLNRVRKDEADRDGCNERRQLWGQDAAERDVQRQRKDEYAKDD</sequence>
<feature type="region of interest" description="Disordered" evidence="1">
    <location>
        <begin position="105"/>
        <end position="143"/>
    </location>
</feature>
<organism evidence="2">
    <name type="scientific">Aphanomyces invadans</name>
    <dbReference type="NCBI Taxonomy" id="157072"/>
    <lineage>
        <taxon>Eukaryota</taxon>
        <taxon>Sar</taxon>
        <taxon>Stramenopiles</taxon>
        <taxon>Oomycota</taxon>
        <taxon>Saprolegniomycetes</taxon>
        <taxon>Saprolegniales</taxon>
        <taxon>Verrucalvaceae</taxon>
        <taxon>Aphanomyces</taxon>
    </lineage>
</organism>
<dbReference type="VEuPathDB" id="FungiDB:H310_02474"/>
<feature type="compositionally biased region" description="Basic and acidic residues" evidence="1">
    <location>
        <begin position="105"/>
        <end position="133"/>
    </location>
</feature>
<dbReference type="GeneID" id="20079524"/>
<feature type="region of interest" description="Disordered" evidence="1">
    <location>
        <begin position="157"/>
        <end position="235"/>
    </location>
</feature>
<dbReference type="AlphaFoldDB" id="A0A024UP98"/>
<feature type="region of interest" description="Disordered" evidence="1">
    <location>
        <begin position="40"/>
        <end position="93"/>
    </location>
</feature>